<evidence type="ECO:0000313" key="2">
    <source>
        <dbReference type="Proteomes" id="UP000660729"/>
    </source>
</evidence>
<evidence type="ECO:0000313" key="1">
    <source>
        <dbReference type="EMBL" id="KAF7197663.1"/>
    </source>
</evidence>
<dbReference type="Proteomes" id="UP000660729">
    <property type="component" value="Unassembled WGS sequence"/>
</dbReference>
<organism evidence="1 2">
    <name type="scientific">Pseudocercospora fuligena</name>
    <dbReference type="NCBI Taxonomy" id="685502"/>
    <lineage>
        <taxon>Eukaryota</taxon>
        <taxon>Fungi</taxon>
        <taxon>Dikarya</taxon>
        <taxon>Ascomycota</taxon>
        <taxon>Pezizomycotina</taxon>
        <taxon>Dothideomycetes</taxon>
        <taxon>Dothideomycetidae</taxon>
        <taxon>Mycosphaerellales</taxon>
        <taxon>Mycosphaerellaceae</taxon>
        <taxon>Pseudocercospora</taxon>
    </lineage>
</organism>
<dbReference type="EMBL" id="JABCIY010000008">
    <property type="protein sequence ID" value="KAF7197663.1"/>
    <property type="molecule type" value="Genomic_DNA"/>
</dbReference>
<sequence>MLLYSQPQQNYFDVSTFSESNKLYSFAKGQKYPLHVHDWELCDKADTSKRKSSPPAACTTSATAYATKVYVSYTCRSMLTLTGEEGAELCALARQKCSIGLIALVPSRQAGEDISFLKAF</sequence>
<name>A0A8H6RVI6_9PEZI</name>
<reference evidence="1" key="1">
    <citation type="submission" date="2020-04" db="EMBL/GenBank/DDBJ databases">
        <title>Draft genome resource of the tomato pathogen Pseudocercospora fuligena.</title>
        <authorList>
            <person name="Zaccaron A."/>
        </authorList>
    </citation>
    <scope>NUCLEOTIDE SEQUENCE</scope>
    <source>
        <strain evidence="1">PF001</strain>
    </source>
</reference>
<keyword evidence="2" id="KW-1185">Reference proteome</keyword>
<protein>
    <submittedName>
        <fullName evidence="1">Uncharacterized protein</fullName>
    </submittedName>
</protein>
<gene>
    <name evidence="1" type="ORF">HII31_01002</name>
</gene>
<proteinExistence type="predicted"/>
<accession>A0A8H6RVI6</accession>
<comment type="caution">
    <text evidence="1">The sequence shown here is derived from an EMBL/GenBank/DDBJ whole genome shotgun (WGS) entry which is preliminary data.</text>
</comment>
<dbReference type="AlphaFoldDB" id="A0A8H6RVI6"/>